<feature type="transmembrane region" description="Helical" evidence="1">
    <location>
        <begin position="52"/>
        <end position="72"/>
    </location>
</feature>
<dbReference type="AlphaFoldDB" id="A0A0G0QXS7"/>
<keyword evidence="1" id="KW-1133">Transmembrane helix</keyword>
<keyword evidence="1" id="KW-0812">Transmembrane</keyword>
<organism evidence="2 3">
    <name type="scientific">candidate division WS6 bacterium GW2011_GWF2_39_15</name>
    <dbReference type="NCBI Taxonomy" id="1619100"/>
    <lineage>
        <taxon>Bacteria</taxon>
        <taxon>Candidatus Dojkabacteria</taxon>
    </lineage>
</organism>
<accession>A0A0G0QXS7</accession>
<evidence type="ECO:0000313" key="2">
    <source>
        <dbReference type="EMBL" id="KKR06452.1"/>
    </source>
</evidence>
<dbReference type="InterPro" id="IPR043993">
    <property type="entry name" value="T4SS_pilin"/>
</dbReference>
<dbReference type="EMBL" id="LBWK01000001">
    <property type="protein sequence ID" value="KKR06452.1"/>
    <property type="molecule type" value="Genomic_DNA"/>
</dbReference>
<proteinExistence type="predicted"/>
<comment type="caution">
    <text evidence="2">The sequence shown here is derived from an EMBL/GenBank/DDBJ whole genome shotgun (WGS) entry which is preliminary data.</text>
</comment>
<dbReference type="Pfam" id="PF18895">
    <property type="entry name" value="T4SS_pilin"/>
    <property type="match status" value="1"/>
</dbReference>
<sequence length="112" mass="12005">MKINEIKKYVEKKGGLFASWFGISNPFGSDSFTTVEGTVGKVQTVVNTAVNLSALVLVGLLVYGGILMITAAGDPDKIDQSQKIITNAIVGMIIIFVAKMIIIFVLTEVLKV</sequence>
<reference evidence="2 3" key="1">
    <citation type="journal article" date="2015" name="Nature">
        <title>rRNA introns, odd ribosomes, and small enigmatic genomes across a large radiation of phyla.</title>
        <authorList>
            <person name="Brown C.T."/>
            <person name="Hug L.A."/>
            <person name="Thomas B.C."/>
            <person name="Sharon I."/>
            <person name="Castelle C.J."/>
            <person name="Singh A."/>
            <person name="Wilkins M.J."/>
            <person name="Williams K.H."/>
            <person name="Banfield J.F."/>
        </authorList>
    </citation>
    <scope>NUCLEOTIDE SEQUENCE [LARGE SCALE GENOMIC DNA]</scope>
</reference>
<gene>
    <name evidence="2" type="ORF">UT34_C0001G0493</name>
</gene>
<evidence type="ECO:0000313" key="3">
    <source>
        <dbReference type="Proteomes" id="UP000034799"/>
    </source>
</evidence>
<dbReference type="Proteomes" id="UP000034799">
    <property type="component" value="Unassembled WGS sequence"/>
</dbReference>
<keyword evidence="1" id="KW-0472">Membrane</keyword>
<feature type="transmembrane region" description="Helical" evidence="1">
    <location>
        <begin position="84"/>
        <end position="106"/>
    </location>
</feature>
<name>A0A0G0QXS7_9BACT</name>
<protein>
    <submittedName>
        <fullName evidence="2">Uncharacterized protein</fullName>
    </submittedName>
</protein>
<dbReference type="STRING" id="1619100.UT34_C0001G0493"/>
<evidence type="ECO:0000256" key="1">
    <source>
        <dbReference type="SAM" id="Phobius"/>
    </source>
</evidence>